<dbReference type="SUPFAM" id="SSF100950">
    <property type="entry name" value="NagB/RpiA/CoA transferase-like"/>
    <property type="match status" value="1"/>
</dbReference>
<dbReference type="GO" id="GO:0042802">
    <property type="term" value="F:identical protein binding"/>
    <property type="evidence" value="ECO:0007669"/>
    <property type="project" value="TreeGrafter"/>
</dbReference>
<dbReference type="KEGG" id="gai:IMCC3135_13915"/>
<evidence type="ECO:0000259" key="1">
    <source>
        <dbReference type="Pfam" id="PF01182"/>
    </source>
</evidence>
<protein>
    <submittedName>
        <fullName evidence="2">Glucosamine-6-phosphate deaminase 1</fullName>
        <ecNumber evidence="2">3.5.99.6</ecNumber>
    </submittedName>
</protein>
<sequence>MRVQIHKDKQALGKLAAEEGAAAIRVAIAEKGHAAIIVATGASQFEMIDVLVESDVNWSCVTVFHLDEYVGLGIDHPASFRRYLQERFVERVSGLKEFVPVNADAEDLDAEMLALGQRIAQESIDVCFAGIGENCHLAFNDPPADFETKLPYIVVELDEDCRRQQMGEGWFSSLEEVPKRAVSMSIRQIMASSKIILSVPDERKARAVKNALEGQVSNRFPASIVQEHADTVMHLDQASASLLSA</sequence>
<accession>A0A2Z2NT03</accession>
<dbReference type="PANTHER" id="PTHR11280">
    <property type="entry name" value="GLUCOSAMINE-6-PHOSPHATE ISOMERASE"/>
    <property type="match status" value="1"/>
</dbReference>
<dbReference type="GO" id="GO:0005975">
    <property type="term" value="P:carbohydrate metabolic process"/>
    <property type="evidence" value="ECO:0007669"/>
    <property type="project" value="InterPro"/>
</dbReference>
<proteinExistence type="predicted"/>
<dbReference type="Gene3D" id="3.40.50.1360">
    <property type="match status" value="1"/>
</dbReference>
<dbReference type="Pfam" id="PF01182">
    <property type="entry name" value="Glucosamine_iso"/>
    <property type="match status" value="1"/>
</dbReference>
<dbReference type="InterPro" id="IPR037171">
    <property type="entry name" value="NagB/RpiA_transferase-like"/>
</dbReference>
<dbReference type="AlphaFoldDB" id="A0A2Z2NT03"/>
<dbReference type="InterPro" id="IPR006148">
    <property type="entry name" value="Glc/Gal-6P_isomerase"/>
</dbReference>
<dbReference type="GO" id="GO:0006043">
    <property type="term" value="P:glucosamine catabolic process"/>
    <property type="evidence" value="ECO:0007669"/>
    <property type="project" value="TreeGrafter"/>
</dbReference>
<dbReference type="RefSeq" id="WP_088918142.1">
    <property type="nucleotide sequence ID" value="NZ_CP018632.1"/>
</dbReference>
<dbReference type="GO" id="GO:0005737">
    <property type="term" value="C:cytoplasm"/>
    <property type="evidence" value="ECO:0007669"/>
    <property type="project" value="TreeGrafter"/>
</dbReference>
<dbReference type="GO" id="GO:0004342">
    <property type="term" value="F:glucosamine-6-phosphate deaminase activity"/>
    <property type="evidence" value="ECO:0007669"/>
    <property type="project" value="UniProtKB-EC"/>
</dbReference>
<dbReference type="GO" id="GO:0006046">
    <property type="term" value="P:N-acetylglucosamine catabolic process"/>
    <property type="evidence" value="ECO:0007669"/>
    <property type="project" value="TreeGrafter"/>
</dbReference>
<evidence type="ECO:0000313" key="2">
    <source>
        <dbReference type="EMBL" id="ASJ72868.1"/>
    </source>
</evidence>
<dbReference type="InterPro" id="IPR004547">
    <property type="entry name" value="Glucosamine6P_isomerase"/>
</dbReference>
<keyword evidence="3" id="KW-1185">Reference proteome</keyword>
<dbReference type="GO" id="GO:0019262">
    <property type="term" value="P:N-acetylneuraminate catabolic process"/>
    <property type="evidence" value="ECO:0007669"/>
    <property type="project" value="TreeGrafter"/>
</dbReference>
<dbReference type="Proteomes" id="UP000250079">
    <property type="component" value="Chromosome"/>
</dbReference>
<gene>
    <name evidence="2" type="primary">nagB_2</name>
    <name evidence="2" type="ORF">IMCC3135_13915</name>
</gene>
<feature type="domain" description="Glucosamine/galactosamine-6-phosphate isomerase" evidence="1">
    <location>
        <begin position="8"/>
        <end position="231"/>
    </location>
</feature>
<keyword evidence="2" id="KW-0378">Hydrolase</keyword>
<reference evidence="2 3" key="1">
    <citation type="submission" date="2016-12" db="EMBL/GenBank/DDBJ databases">
        <authorList>
            <person name="Song W.-J."/>
            <person name="Kurnit D.M."/>
        </authorList>
    </citation>
    <scope>NUCLEOTIDE SEQUENCE [LARGE SCALE GENOMIC DNA]</scope>
    <source>
        <strain evidence="2 3">IMCC3135</strain>
    </source>
</reference>
<dbReference type="EMBL" id="CP018632">
    <property type="protein sequence ID" value="ASJ72868.1"/>
    <property type="molecule type" value="Genomic_DNA"/>
</dbReference>
<evidence type="ECO:0000313" key="3">
    <source>
        <dbReference type="Proteomes" id="UP000250079"/>
    </source>
</evidence>
<organism evidence="2 3">
    <name type="scientific">Granulosicoccus antarcticus IMCC3135</name>
    <dbReference type="NCBI Taxonomy" id="1192854"/>
    <lineage>
        <taxon>Bacteria</taxon>
        <taxon>Pseudomonadati</taxon>
        <taxon>Pseudomonadota</taxon>
        <taxon>Gammaproteobacteria</taxon>
        <taxon>Chromatiales</taxon>
        <taxon>Granulosicoccaceae</taxon>
        <taxon>Granulosicoccus</taxon>
    </lineage>
</organism>
<dbReference type="PANTHER" id="PTHR11280:SF6">
    <property type="entry name" value="GLUCOSAMINE-6-PHOSPHATE ISOMERASE NAGB"/>
    <property type="match status" value="1"/>
</dbReference>
<name>A0A2Z2NT03_9GAMM</name>
<dbReference type="OrthoDB" id="9810967at2"/>
<dbReference type="CDD" id="cd01399">
    <property type="entry name" value="GlcN6P_deaminase"/>
    <property type="match status" value="1"/>
</dbReference>
<dbReference type="EC" id="3.5.99.6" evidence="2"/>